<keyword evidence="1" id="KW-1133">Transmembrane helix</keyword>
<proteinExistence type="predicted"/>
<feature type="transmembrane region" description="Helical" evidence="1">
    <location>
        <begin position="6"/>
        <end position="26"/>
    </location>
</feature>
<feature type="transmembrane region" description="Helical" evidence="1">
    <location>
        <begin position="79"/>
        <end position="100"/>
    </location>
</feature>
<organism evidence="2 3">
    <name type="scientific">Bartonella doshiae</name>
    <dbReference type="NCBI Taxonomy" id="33044"/>
    <lineage>
        <taxon>Bacteria</taxon>
        <taxon>Pseudomonadati</taxon>
        <taxon>Pseudomonadota</taxon>
        <taxon>Alphaproteobacteria</taxon>
        <taxon>Hyphomicrobiales</taxon>
        <taxon>Bartonellaceae</taxon>
        <taxon>Bartonella</taxon>
    </lineage>
</organism>
<sequence>MITNILTVIVLFVNYLAGWSTLLLNYPTVFCYLSFALVSLMSLLVKKPFIIFMPVLVFLKKNANISYFIASNIMEHNMSLFNILTGTPLWAWILLIFLIARGIIALKDREMKVYRLFLLPLVFLFLGASDVIKELAFPRWGAISMLAGLMIGVGVGWLLWRATPRLKIKEGTDFIILPGTRLTLTFILIAFVIKFTLIVFLKVEPDLKYAFDFNLLLGLLSGFTGGVFWGGTLNLYIAFRKNPS</sequence>
<evidence type="ECO:0000256" key="1">
    <source>
        <dbReference type="SAM" id="Phobius"/>
    </source>
</evidence>
<feature type="transmembrane region" description="Helical" evidence="1">
    <location>
        <begin position="140"/>
        <end position="160"/>
    </location>
</feature>
<dbReference type="STRING" id="33044.GCA_900005695_00028"/>
<name>A0A380ZBM2_BARDO</name>
<reference evidence="2 3" key="1">
    <citation type="submission" date="2018-06" db="EMBL/GenBank/DDBJ databases">
        <authorList>
            <consortium name="Pathogen Informatics"/>
            <person name="Doyle S."/>
        </authorList>
    </citation>
    <scope>NUCLEOTIDE SEQUENCE [LARGE SCALE GENOMIC DNA]</scope>
    <source>
        <strain evidence="2 3">NCTC12862</strain>
    </source>
</reference>
<feature type="transmembrane region" description="Helical" evidence="1">
    <location>
        <begin position="213"/>
        <end position="239"/>
    </location>
</feature>
<dbReference type="EMBL" id="UFTF01000001">
    <property type="protein sequence ID" value="SUV44398.1"/>
    <property type="molecule type" value="Genomic_DNA"/>
</dbReference>
<feature type="transmembrane region" description="Helical" evidence="1">
    <location>
        <begin position="112"/>
        <end position="128"/>
    </location>
</feature>
<feature type="transmembrane region" description="Helical" evidence="1">
    <location>
        <begin position="181"/>
        <end position="201"/>
    </location>
</feature>
<keyword evidence="1" id="KW-0812">Transmembrane</keyword>
<keyword evidence="1" id="KW-0472">Membrane</keyword>
<protein>
    <submittedName>
        <fullName evidence="2">Uncharacterized protein</fullName>
    </submittedName>
</protein>
<dbReference type="Proteomes" id="UP000254950">
    <property type="component" value="Unassembled WGS sequence"/>
</dbReference>
<evidence type="ECO:0000313" key="2">
    <source>
        <dbReference type="EMBL" id="SUV44398.1"/>
    </source>
</evidence>
<feature type="transmembrane region" description="Helical" evidence="1">
    <location>
        <begin position="33"/>
        <end position="59"/>
    </location>
</feature>
<gene>
    <name evidence="2" type="ORF">NCTC12862_00143</name>
</gene>
<dbReference type="AlphaFoldDB" id="A0A380ZBM2"/>
<accession>A0A380ZBM2</accession>
<evidence type="ECO:0000313" key="3">
    <source>
        <dbReference type="Proteomes" id="UP000254950"/>
    </source>
</evidence>